<evidence type="ECO:0000256" key="3">
    <source>
        <dbReference type="ARBA" id="ARBA00022475"/>
    </source>
</evidence>
<dbReference type="GO" id="GO:0046340">
    <property type="term" value="P:diacylglycerol catabolic process"/>
    <property type="evidence" value="ECO:0007669"/>
    <property type="project" value="TreeGrafter"/>
</dbReference>
<keyword evidence="3" id="KW-1003">Cell membrane</keyword>
<gene>
    <name evidence="16" type="ORF">SARC_09404</name>
</gene>
<dbReference type="Proteomes" id="UP000054560">
    <property type="component" value="Unassembled WGS sequence"/>
</dbReference>
<dbReference type="PANTHER" id="PTHR45792:SF8">
    <property type="entry name" value="DIACYLGLYCEROL LIPASE-ALPHA"/>
    <property type="match status" value="1"/>
</dbReference>
<keyword evidence="5" id="KW-0812">Transmembrane</keyword>
<keyword evidence="4" id="KW-0597">Phosphoprotein</keyword>
<keyword evidence="7" id="KW-0378">Hydrolase</keyword>
<dbReference type="eggNOG" id="KOG2088">
    <property type="taxonomic scope" value="Eukaryota"/>
</dbReference>
<dbReference type="Pfam" id="PF01764">
    <property type="entry name" value="Lipase_3"/>
    <property type="match status" value="1"/>
</dbReference>
<dbReference type="SUPFAM" id="SSF53474">
    <property type="entry name" value="alpha/beta-Hydrolases"/>
    <property type="match status" value="1"/>
</dbReference>
<evidence type="ECO:0000256" key="1">
    <source>
        <dbReference type="ARBA" id="ARBA00001913"/>
    </source>
</evidence>
<dbReference type="GO" id="GO:0016298">
    <property type="term" value="F:lipase activity"/>
    <property type="evidence" value="ECO:0007669"/>
    <property type="project" value="TreeGrafter"/>
</dbReference>
<dbReference type="GeneID" id="25909908"/>
<dbReference type="CDD" id="cd00519">
    <property type="entry name" value="Lipase_3"/>
    <property type="match status" value="1"/>
</dbReference>
<evidence type="ECO:0000256" key="7">
    <source>
        <dbReference type="ARBA" id="ARBA00022801"/>
    </source>
</evidence>
<sequence length="490" mass="55058">MIYPMPGLYTLNTITQKFLFSKTKKLSMYKNATRNLQKSLHTPASQCSTEECISEQSDEVDAHSHLQVSPVALFLAEKLTGFLQYCLKWFVSADVCHYIDDGHFTEAFMTFALVALVHISSPLKGIYGLLALYQLHHEHREQPKQRRPVAVNVQTYDDICCMKYYLDFAISAYGYHTLGKLGVLPASECRDNMGNVRDTLRQLPGGEGRDIDVVLEDLEGQVYRPGHFVCVDHQRQSVVVGIRGSETPVDVLTFLNIQTTRFNSIYDEDFENPVEGTTHRGFLLSAQSLDAMLQPVITQLLLDHPGYKAVLTGHSLGAAVSTLLTLMWAQIPLFRERHIHAYTFATPQVLCEELAQAPFTMRHVSTAIVADDIVPRFSKKAFKEMHHGVIHLGRETSMEPGECGTKIVSIKSLPKVDSDYKLSCGGRVWMFDSQDYPEHRAVCLDEPHEVFDSVLLSKTTLNSHPILSYHATIHGFCADPALEPTQIDLD</sequence>
<dbReference type="AlphaFoldDB" id="A0A0L0FNW8"/>
<accession>A0A0L0FNW8</accession>
<protein>
    <recommendedName>
        <fullName evidence="14">sn-1-specific diacylglycerol lipase</fullName>
        <ecNumber evidence="14">3.1.1.116</ecNumber>
    </recommendedName>
</protein>
<evidence type="ECO:0000259" key="15">
    <source>
        <dbReference type="Pfam" id="PF01764"/>
    </source>
</evidence>
<proteinExistence type="predicted"/>
<evidence type="ECO:0000256" key="8">
    <source>
        <dbReference type="ARBA" id="ARBA00022837"/>
    </source>
</evidence>
<dbReference type="EMBL" id="KQ242548">
    <property type="protein sequence ID" value="KNC78151.1"/>
    <property type="molecule type" value="Genomic_DNA"/>
</dbReference>
<keyword evidence="11" id="KW-0443">Lipid metabolism</keyword>
<name>A0A0L0FNW8_9EUKA</name>
<dbReference type="GO" id="GO:0005886">
    <property type="term" value="C:plasma membrane"/>
    <property type="evidence" value="ECO:0007669"/>
    <property type="project" value="UniProtKB-SubCell"/>
</dbReference>
<dbReference type="Gene3D" id="3.40.50.1820">
    <property type="entry name" value="alpha/beta hydrolase"/>
    <property type="match status" value="1"/>
</dbReference>
<keyword evidence="10" id="KW-1133">Transmembrane helix</keyword>
<evidence type="ECO:0000256" key="2">
    <source>
        <dbReference type="ARBA" id="ARBA00004651"/>
    </source>
</evidence>
<reference evidence="16 17" key="1">
    <citation type="submission" date="2011-02" db="EMBL/GenBank/DDBJ databases">
        <title>The Genome Sequence of Sphaeroforma arctica JP610.</title>
        <authorList>
            <consortium name="The Broad Institute Genome Sequencing Platform"/>
            <person name="Russ C."/>
            <person name="Cuomo C."/>
            <person name="Young S.K."/>
            <person name="Zeng Q."/>
            <person name="Gargeya S."/>
            <person name="Alvarado L."/>
            <person name="Berlin A."/>
            <person name="Chapman S.B."/>
            <person name="Chen Z."/>
            <person name="Freedman E."/>
            <person name="Gellesch M."/>
            <person name="Goldberg J."/>
            <person name="Griggs A."/>
            <person name="Gujja S."/>
            <person name="Heilman E."/>
            <person name="Heiman D."/>
            <person name="Howarth C."/>
            <person name="Mehta T."/>
            <person name="Neiman D."/>
            <person name="Pearson M."/>
            <person name="Roberts A."/>
            <person name="Saif S."/>
            <person name="Shea T."/>
            <person name="Shenoy N."/>
            <person name="Sisk P."/>
            <person name="Stolte C."/>
            <person name="Sykes S."/>
            <person name="White J."/>
            <person name="Yandava C."/>
            <person name="Burger G."/>
            <person name="Gray M.W."/>
            <person name="Holland P.W.H."/>
            <person name="King N."/>
            <person name="Lang F.B.F."/>
            <person name="Roger A.J."/>
            <person name="Ruiz-Trillo I."/>
            <person name="Haas B."/>
            <person name="Nusbaum C."/>
            <person name="Birren B."/>
        </authorList>
    </citation>
    <scope>NUCLEOTIDE SEQUENCE [LARGE SCALE GENOMIC DNA]</scope>
    <source>
        <strain evidence="16 17">JP610</strain>
    </source>
</reference>
<evidence type="ECO:0000256" key="6">
    <source>
        <dbReference type="ARBA" id="ARBA00022723"/>
    </source>
</evidence>
<evidence type="ECO:0000256" key="4">
    <source>
        <dbReference type="ARBA" id="ARBA00022553"/>
    </source>
</evidence>
<evidence type="ECO:0000256" key="5">
    <source>
        <dbReference type="ARBA" id="ARBA00022692"/>
    </source>
</evidence>
<evidence type="ECO:0000313" key="17">
    <source>
        <dbReference type="Proteomes" id="UP000054560"/>
    </source>
</evidence>
<evidence type="ECO:0000256" key="11">
    <source>
        <dbReference type="ARBA" id="ARBA00023098"/>
    </source>
</evidence>
<keyword evidence="9" id="KW-0442">Lipid degradation</keyword>
<evidence type="ECO:0000256" key="14">
    <source>
        <dbReference type="ARBA" id="ARBA00026104"/>
    </source>
</evidence>
<dbReference type="InterPro" id="IPR052214">
    <property type="entry name" value="DAG_Lipase-Related"/>
</dbReference>
<comment type="catalytic activity">
    <reaction evidence="13">
        <text>a 1,2-diacyl-sn-glycerol + H2O = a 2-acylglycerol + a fatty acid + H(+)</text>
        <dbReference type="Rhea" id="RHEA:33275"/>
        <dbReference type="ChEBI" id="CHEBI:15377"/>
        <dbReference type="ChEBI" id="CHEBI:15378"/>
        <dbReference type="ChEBI" id="CHEBI:17389"/>
        <dbReference type="ChEBI" id="CHEBI:17815"/>
        <dbReference type="ChEBI" id="CHEBI:28868"/>
        <dbReference type="EC" id="3.1.1.116"/>
    </reaction>
    <physiologicalReaction direction="left-to-right" evidence="13">
        <dbReference type="Rhea" id="RHEA:33276"/>
    </physiologicalReaction>
</comment>
<evidence type="ECO:0000256" key="10">
    <source>
        <dbReference type="ARBA" id="ARBA00022989"/>
    </source>
</evidence>
<evidence type="ECO:0000256" key="12">
    <source>
        <dbReference type="ARBA" id="ARBA00023136"/>
    </source>
</evidence>
<dbReference type="InterPro" id="IPR029058">
    <property type="entry name" value="AB_hydrolase_fold"/>
</dbReference>
<dbReference type="GO" id="GO:0019369">
    <property type="term" value="P:arachidonate metabolic process"/>
    <property type="evidence" value="ECO:0007669"/>
    <property type="project" value="TreeGrafter"/>
</dbReference>
<dbReference type="PANTHER" id="PTHR45792">
    <property type="entry name" value="DIACYLGLYCEROL LIPASE HOMOLOG-RELATED"/>
    <property type="match status" value="1"/>
</dbReference>
<evidence type="ECO:0000256" key="9">
    <source>
        <dbReference type="ARBA" id="ARBA00022963"/>
    </source>
</evidence>
<evidence type="ECO:0000256" key="13">
    <source>
        <dbReference type="ARBA" id="ARBA00024531"/>
    </source>
</evidence>
<dbReference type="EC" id="3.1.1.116" evidence="14"/>
<comment type="cofactor">
    <cofactor evidence="1">
        <name>Ca(2+)</name>
        <dbReference type="ChEBI" id="CHEBI:29108"/>
    </cofactor>
</comment>
<keyword evidence="8" id="KW-0106">Calcium</keyword>
<keyword evidence="12" id="KW-0472">Membrane</keyword>
<feature type="domain" description="Fungal lipase-type" evidence="15">
    <location>
        <begin position="239"/>
        <end position="379"/>
    </location>
</feature>
<evidence type="ECO:0000313" key="16">
    <source>
        <dbReference type="EMBL" id="KNC78151.1"/>
    </source>
</evidence>
<dbReference type="InterPro" id="IPR002921">
    <property type="entry name" value="Fungal_lipase-type"/>
</dbReference>
<comment type="subcellular location">
    <subcellularLocation>
        <location evidence="2">Cell membrane</location>
        <topology evidence="2">Multi-pass membrane protein</topology>
    </subcellularLocation>
</comment>
<organism evidence="16 17">
    <name type="scientific">Sphaeroforma arctica JP610</name>
    <dbReference type="NCBI Taxonomy" id="667725"/>
    <lineage>
        <taxon>Eukaryota</taxon>
        <taxon>Ichthyosporea</taxon>
        <taxon>Ichthyophonida</taxon>
        <taxon>Sphaeroforma</taxon>
    </lineage>
</organism>
<dbReference type="OrthoDB" id="438440at2759"/>
<keyword evidence="17" id="KW-1185">Reference proteome</keyword>
<dbReference type="RefSeq" id="XP_014152053.1">
    <property type="nucleotide sequence ID" value="XM_014296578.1"/>
</dbReference>
<keyword evidence="6" id="KW-0479">Metal-binding</keyword>
<dbReference type="GO" id="GO:0046872">
    <property type="term" value="F:metal ion binding"/>
    <property type="evidence" value="ECO:0007669"/>
    <property type="project" value="UniProtKB-KW"/>
</dbReference>